<evidence type="ECO:0000256" key="1">
    <source>
        <dbReference type="ARBA" id="ARBA00022679"/>
    </source>
</evidence>
<dbReference type="RefSeq" id="WP_251970050.1">
    <property type="nucleotide sequence ID" value="NZ_AP025730.1"/>
</dbReference>
<gene>
    <name evidence="3" type="ORF">CATMQ487_37760</name>
</gene>
<dbReference type="Gene3D" id="3.40.50.150">
    <property type="entry name" value="Vaccinia Virus protein VP39"/>
    <property type="match status" value="1"/>
</dbReference>
<accession>A0ABM7YQH8</accession>
<sequence length="204" mass="21881">MPNFWDERFAEPGYKYGTAPNAFLREQAAALPAAARVLVPGDGEGRNGVWLAEQGHAVLAVDYSEVGLAKARALAAERGPDTAARLTTQWADLSGWLPPEGAFDAVVLVFCHLPSALRRLAHPRLAAALKPGGRLILEAFHPSQLGRSSGGPKDVDMLYTLADLRDDFAGLLDETLGWEGEVMLDEGPGHQGAGRVTRYVGARR</sequence>
<dbReference type="InterPro" id="IPR029063">
    <property type="entry name" value="SAM-dependent_MTases_sf"/>
</dbReference>
<name>A0ABM7YQH8_9BURK</name>
<proteinExistence type="predicted"/>
<reference evidence="3" key="1">
    <citation type="submission" date="2022-04" db="EMBL/GenBank/DDBJ databases">
        <title>Whole genome sequence of Sphaerotilus sp. FB-5.</title>
        <authorList>
            <person name="Takeda M."/>
            <person name="Narihara S."/>
            <person name="Akimoto M."/>
            <person name="Akimoto R."/>
            <person name="Nishiyashiki S."/>
            <person name="Murakami T."/>
        </authorList>
    </citation>
    <scope>NUCLEOTIDE SEQUENCE</scope>
    <source>
        <strain evidence="3">FB-5</strain>
    </source>
</reference>
<keyword evidence="4" id="KW-1185">Reference proteome</keyword>
<dbReference type="PANTHER" id="PTHR43861">
    <property type="entry name" value="TRANS-ACONITATE 2-METHYLTRANSFERASE-RELATED"/>
    <property type="match status" value="1"/>
</dbReference>
<keyword evidence="1" id="KW-0808">Transferase</keyword>
<dbReference type="EMBL" id="AP025730">
    <property type="protein sequence ID" value="BDI06806.1"/>
    <property type="molecule type" value="Genomic_DNA"/>
</dbReference>
<dbReference type="SUPFAM" id="SSF53335">
    <property type="entry name" value="S-adenosyl-L-methionine-dependent methyltransferases"/>
    <property type="match status" value="1"/>
</dbReference>
<evidence type="ECO:0000313" key="4">
    <source>
        <dbReference type="Proteomes" id="UP001057498"/>
    </source>
</evidence>
<dbReference type="Pfam" id="PF13649">
    <property type="entry name" value="Methyltransf_25"/>
    <property type="match status" value="1"/>
</dbReference>
<feature type="domain" description="Methyltransferase" evidence="2">
    <location>
        <begin position="37"/>
        <end position="133"/>
    </location>
</feature>
<dbReference type="CDD" id="cd02440">
    <property type="entry name" value="AdoMet_MTases"/>
    <property type="match status" value="1"/>
</dbReference>
<evidence type="ECO:0000313" key="3">
    <source>
        <dbReference type="EMBL" id="BDI06806.1"/>
    </source>
</evidence>
<dbReference type="PANTHER" id="PTHR43861:SF3">
    <property type="entry name" value="PUTATIVE (AFU_ORTHOLOGUE AFUA_2G14390)-RELATED"/>
    <property type="match status" value="1"/>
</dbReference>
<protein>
    <recommendedName>
        <fullName evidence="2">Methyltransferase domain-containing protein</fullName>
    </recommendedName>
</protein>
<organism evidence="3 4">
    <name type="scientific">Sphaerotilus microaerophilus</name>
    <dbReference type="NCBI Taxonomy" id="2914710"/>
    <lineage>
        <taxon>Bacteria</taxon>
        <taxon>Pseudomonadati</taxon>
        <taxon>Pseudomonadota</taxon>
        <taxon>Betaproteobacteria</taxon>
        <taxon>Burkholderiales</taxon>
        <taxon>Sphaerotilaceae</taxon>
        <taxon>Sphaerotilus</taxon>
    </lineage>
</organism>
<dbReference type="InterPro" id="IPR041698">
    <property type="entry name" value="Methyltransf_25"/>
</dbReference>
<dbReference type="Proteomes" id="UP001057498">
    <property type="component" value="Chromosome"/>
</dbReference>
<evidence type="ECO:0000259" key="2">
    <source>
        <dbReference type="Pfam" id="PF13649"/>
    </source>
</evidence>